<protein>
    <submittedName>
        <fullName evidence="7">Peroxiredoxin</fullName>
    </submittedName>
</protein>
<dbReference type="InterPro" id="IPR036249">
    <property type="entry name" value="Thioredoxin-like_sf"/>
</dbReference>
<dbReference type="STRING" id="46223.SAMN05421852_10433"/>
<dbReference type="SUPFAM" id="SSF52833">
    <property type="entry name" value="Thioredoxin-like"/>
    <property type="match status" value="1"/>
</dbReference>
<reference evidence="7 8" key="1">
    <citation type="submission" date="2016-10" db="EMBL/GenBank/DDBJ databases">
        <authorList>
            <person name="de Groot N.N."/>
        </authorList>
    </citation>
    <scope>NUCLEOTIDE SEQUENCE [LARGE SCALE GENOMIC DNA]</scope>
    <source>
        <strain evidence="7 8">DSM 44778</strain>
    </source>
</reference>
<dbReference type="GO" id="GO:0016209">
    <property type="term" value="F:antioxidant activity"/>
    <property type="evidence" value="ECO:0007669"/>
    <property type="project" value="InterPro"/>
</dbReference>
<dbReference type="AlphaFoldDB" id="A0A1I3N875"/>
<dbReference type="Pfam" id="PF00578">
    <property type="entry name" value="AhpC-TSA"/>
    <property type="match status" value="1"/>
</dbReference>
<dbReference type="PANTHER" id="PTHR42852">
    <property type="entry name" value="THIOL:DISULFIDE INTERCHANGE PROTEIN DSBE"/>
    <property type="match status" value="1"/>
</dbReference>
<dbReference type="Proteomes" id="UP000199545">
    <property type="component" value="Unassembled WGS sequence"/>
</dbReference>
<keyword evidence="3" id="KW-0812">Transmembrane</keyword>
<evidence type="ECO:0000313" key="8">
    <source>
        <dbReference type="Proteomes" id="UP000199545"/>
    </source>
</evidence>
<dbReference type="RefSeq" id="WP_093228769.1">
    <property type="nucleotide sequence ID" value="NZ_FORR01000004.1"/>
</dbReference>
<dbReference type="GO" id="GO:0016491">
    <property type="term" value="F:oxidoreductase activity"/>
    <property type="evidence" value="ECO:0007669"/>
    <property type="project" value="InterPro"/>
</dbReference>
<dbReference type="PROSITE" id="PS51352">
    <property type="entry name" value="THIOREDOXIN_2"/>
    <property type="match status" value="1"/>
</dbReference>
<evidence type="ECO:0000259" key="6">
    <source>
        <dbReference type="PROSITE" id="PS51352"/>
    </source>
</evidence>
<dbReference type="InterPro" id="IPR017937">
    <property type="entry name" value="Thioredoxin_CS"/>
</dbReference>
<keyword evidence="5" id="KW-0676">Redox-active center</keyword>
<evidence type="ECO:0000256" key="5">
    <source>
        <dbReference type="ARBA" id="ARBA00023284"/>
    </source>
</evidence>
<proteinExistence type="predicted"/>
<dbReference type="NCBIfam" id="NF002854">
    <property type="entry name" value="PRK03147.1"/>
    <property type="match status" value="1"/>
</dbReference>
<evidence type="ECO:0000256" key="4">
    <source>
        <dbReference type="ARBA" id="ARBA00023157"/>
    </source>
</evidence>
<dbReference type="GO" id="GO:0030313">
    <property type="term" value="C:cell envelope"/>
    <property type="evidence" value="ECO:0007669"/>
    <property type="project" value="UniProtKB-SubCell"/>
</dbReference>
<evidence type="ECO:0000256" key="3">
    <source>
        <dbReference type="ARBA" id="ARBA00022968"/>
    </source>
</evidence>
<keyword evidence="4" id="KW-1015">Disulfide bond</keyword>
<dbReference type="PANTHER" id="PTHR42852:SF6">
    <property type="entry name" value="THIOL:DISULFIDE INTERCHANGE PROTEIN DSBE"/>
    <property type="match status" value="1"/>
</dbReference>
<feature type="domain" description="Thioredoxin" evidence="6">
    <location>
        <begin position="36"/>
        <end position="174"/>
    </location>
</feature>
<accession>A0A1I3N875</accession>
<evidence type="ECO:0000256" key="1">
    <source>
        <dbReference type="ARBA" id="ARBA00004196"/>
    </source>
</evidence>
<keyword evidence="2" id="KW-0201">Cytochrome c-type biogenesis</keyword>
<gene>
    <name evidence="7" type="ORF">SAMN05421852_10433</name>
</gene>
<comment type="subcellular location">
    <subcellularLocation>
        <location evidence="1">Cell envelope</location>
    </subcellularLocation>
</comment>
<evidence type="ECO:0000313" key="7">
    <source>
        <dbReference type="EMBL" id="SFJ05379.1"/>
    </source>
</evidence>
<dbReference type="Gene3D" id="3.40.30.10">
    <property type="entry name" value="Glutaredoxin"/>
    <property type="match status" value="1"/>
</dbReference>
<dbReference type="GO" id="GO:0017004">
    <property type="term" value="P:cytochrome complex assembly"/>
    <property type="evidence" value="ECO:0007669"/>
    <property type="project" value="UniProtKB-KW"/>
</dbReference>
<dbReference type="OrthoDB" id="25753at2"/>
<dbReference type="PROSITE" id="PS00194">
    <property type="entry name" value="THIOREDOXIN_1"/>
    <property type="match status" value="1"/>
</dbReference>
<dbReference type="InterPro" id="IPR013766">
    <property type="entry name" value="Thioredoxin_domain"/>
</dbReference>
<organism evidence="7 8">
    <name type="scientific">Thermoflavimicrobium dichotomicum</name>
    <dbReference type="NCBI Taxonomy" id="46223"/>
    <lineage>
        <taxon>Bacteria</taxon>
        <taxon>Bacillati</taxon>
        <taxon>Bacillota</taxon>
        <taxon>Bacilli</taxon>
        <taxon>Bacillales</taxon>
        <taxon>Thermoactinomycetaceae</taxon>
        <taxon>Thermoflavimicrobium</taxon>
    </lineage>
</organism>
<dbReference type="EMBL" id="FORR01000004">
    <property type="protein sequence ID" value="SFJ05379.1"/>
    <property type="molecule type" value="Genomic_DNA"/>
</dbReference>
<dbReference type="InterPro" id="IPR000866">
    <property type="entry name" value="AhpC/TSA"/>
</dbReference>
<keyword evidence="3" id="KW-0735">Signal-anchor</keyword>
<dbReference type="CDD" id="cd02966">
    <property type="entry name" value="TlpA_like_family"/>
    <property type="match status" value="1"/>
</dbReference>
<keyword evidence="8" id="KW-1185">Reference proteome</keyword>
<sequence length="176" mass="20185">MNKETRMWVRRIIFLVLIIALGFAIYQATSKQTKKPQVGEEAPDFKLTTLDGKEVQLSEMRGKAVMLNFWGTWCPPCRTEMPAMQKIYEKYKSKGFEILAVNIAETDIAVSNFAHQYKLTFPIPMDRNKEVVRLYKIGPLPSSIFIDAQGKITQVIEGPLDTSQLELYVNQILPRK</sequence>
<evidence type="ECO:0000256" key="2">
    <source>
        <dbReference type="ARBA" id="ARBA00022748"/>
    </source>
</evidence>
<dbReference type="InterPro" id="IPR050553">
    <property type="entry name" value="Thioredoxin_ResA/DsbE_sf"/>
</dbReference>
<name>A0A1I3N875_9BACL</name>